<sequence length="120" mass="13918">MQTHGGPQLRIASHQSQCKKHTSQLCRVCFKTNIPSHQNKIRLLGQNIDSYFGSLTTPRDSDLSHWWSRPRPRMFSSELSLWSSIFGVKSKSSNDSLFIIYFIIWARIIMARFATEVLYP</sequence>
<keyword evidence="1" id="KW-1133">Transmembrane helix</keyword>
<feature type="transmembrane region" description="Helical" evidence="1">
    <location>
        <begin position="97"/>
        <end position="115"/>
    </location>
</feature>
<name>A0A6A6TVN2_9PEZI</name>
<keyword evidence="3" id="KW-1185">Reference proteome</keyword>
<gene>
    <name evidence="2" type="ORF">BT63DRAFT_102212</name>
</gene>
<dbReference type="EMBL" id="MU004243">
    <property type="protein sequence ID" value="KAF2664145.1"/>
    <property type="molecule type" value="Genomic_DNA"/>
</dbReference>
<keyword evidence="1" id="KW-0812">Transmembrane</keyword>
<dbReference type="AlphaFoldDB" id="A0A6A6TVN2"/>
<protein>
    <submittedName>
        <fullName evidence="2">Uncharacterized protein</fullName>
    </submittedName>
</protein>
<organism evidence="2 3">
    <name type="scientific">Microthyrium microscopicum</name>
    <dbReference type="NCBI Taxonomy" id="703497"/>
    <lineage>
        <taxon>Eukaryota</taxon>
        <taxon>Fungi</taxon>
        <taxon>Dikarya</taxon>
        <taxon>Ascomycota</taxon>
        <taxon>Pezizomycotina</taxon>
        <taxon>Dothideomycetes</taxon>
        <taxon>Dothideomycetes incertae sedis</taxon>
        <taxon>Microthyriales</taxon>
        <taxon>Microthyriaceae</taxon>
        <taxon>Microthyrium</taxon>
    </lineage>
</organism>
<accession>A0A6A6TVN2</accession>
<keyword evidence="1" id="KW-0472">Membrane</keyword>
<dbReference type="Proteomes" id="UP000799302">
    <property type="component" value="Unassembled WGS sequence"/>
</dbReference>
<reference evidence="2" key="1">
    <citation type="journal article" date="2020" name="Stud. Mycol.">
        <title>101 Dothideomycetes genomes: a test case for predicting lifestyles and emergence of pathogens.</title>
        <authorList>
            <person name="Haridas S."/>
            <person name="Albert R."/>
            <person name="Binder M."/>
            <person name="Bloem J."/>
            <person name="Labutti K."/>
            <person name="Salamov A."/>
            <person name="Andreopoulos B."/>
            <person name="Baker S."/>
            <person name="Barry K."/>
            <person name="Bills G."/>
            <person name="Bluhm B."/>
            <person name="Cannon C."/>
            <person name="Castanera R."/>
            <person name="Culley D."/>
            <person name="Daum C."/>
            <person name="Ezra D."/>
            <person name="Gonzalez J."/>
            <person name="Henrissat B."/>
            <person name="Kuo A."/>
            <person name="Liang C."/>
            <person name="Lipzen A."/>
            <person name="Lutzoni F."/>
            <person name="Magnuson J."/>
            <person name="Mondo S."/>
            <person name="Nolan M."/>
            <person name="Ohm R."/>
            <person name="Pangilinan J."/>
            <person name="Park H.-J."/>
            <person name="Ramirez L."/>
            <person name="Alfaro M."/>
            <person name="Sun H."/>
            <person name="Tritt A."/>
            <person name="Yoshinaga Y."/>
            <person name="Zwiers L.-H."/>
            <person name="Turgeon B."/>
            <person name="Goodwin S."/>
            <person name="Spatafora J."/>
            <person name="Crous P."/>
            <person name="Grigoriev I."/>
        </authorList>
    </citation>
    <scope>NUCLEOTIDE SEQUENCE</scope>
    <source>
        <strain evidence="2">CBS 115976</strain>
    </source>
</reference>
<evidence type="ECO:0000313" key="2">
    <source>
        <dbReference type="EMBL" id="KAF2664145.1"/>
    </source>
</evidence>
<proteinExistence type="predicted"/>
<evidence type="ECO:0000256" key="1">
    <source>
        <dbReference type="SAM" id="Phobius"/>
    </source>
</evidence>
<evidence type="ECO:0000313" key="3">
    <source>
        <dbReference type="Proteomes" id="UP000799302"/>
    </source>
</evidence>